<name>A0A5E7AE25_PSEFL</name>
<evidence type="ECO:0000313" key="2">
    <source>
        <dbReference type="EMBL" id="VVN74251.1"/>
    </source>
</evidence>
<accession>A0A5E7AE25</accession>
<evidence type="ECO:0000313" key="3">
    <source>
        <dbReference type="Proteomes" id="UP000326437"/>
    </source>
</evidence>
<feature type="region of interest" description="Disordered" evidence="1">
    <location>
        <begin position="1"/>
        <end position="46"/>
    </location>
</feature>
<organism evidence="2 3">
    <name type="scientific">Pseudomonas fluorescens</name>
    <dbReference type="NCBI Taxonomy" id="294"/>
    <lineage>
        <taxon>Bacteria</taxon>
        <taxon>Pseudomonadati</taxon>
        <taxon>Pseudomonadota</taxon>
        <taxon>Gammaproteobacteria</taxon>
        <taxon>Pseudomonadales</taxon>
        <taxon>Pseudomonadaceae</taxon>
        <taxon>Pseudomonas</taxon>
    </lineage>
</organism>
<dbReference type="AlphaFoldDB" id="A0A5E7AE25"/>
<sequence>MLMVAASEKDGVVHTGTATSREKPLKSSSPSMPDSRVPISSAASTA</sequence>
<proteinExistence type="predicted"/>
<dbReference type="EMBL" id="CABVHO010000289">
    <property type="protein sequence ID" value="VVN74251.1"/>
    <property type="molecule type" value="Genomic_DNA"/>
</dbReference>
<dbReference type="Proteomes" id="UP000326437">
    <property type="component" value="Unassembled WGS sequence"/>
</dbReference>
<gene>
    <name evidence="2" type="ORF">PS685_05212</name>
</gene>
<reference evidence="2 3" key="1">
    <citation type="submission" date="2019-09" db="EMBL/GenBank/DDBJ databases">
        <authorList>
            <person name="Chandra G."/>
            <person name="Truman W A."/>
        </authorList>
    </citation>
    <scope>NUCLEOTIDE SEQUENCE [LARGE SCALE GENOMIC DNA]</scope>
    <source>
        <strain evidence="2">PS685</strain>
    </source>
</reference>
<protein>
    <submittedName>
        <fullName evidence="2">Uncharacterized protein</fullName>
    </submittedName>
</protein>
<evidence type="ECO:0000256" key="1">
    <source>
        <dbReference type="SAM" id="MobiDB-lite"/>
    </source>
</evidence>